<comment type="function">
    <text evidence="15">Plays a critical role in recombination and DNA repair. Helps process Holliday junction intermediates to mature products by catalyzing branch migration. Has replication fork regression activity, unwinds stalled or blocked replication forks to make a HJ that can be resolved. Has a DNA unwinding activity characteristic of a DNA helicase with 3'-5' polarity.</text>
</comment>
<name>A0A1S1V7S0_9FIRM</name>
<keyword evidence="3 15" id="KW-0547">Nucleotide-binding</keyword>
<reference evidence="18 19" key="1">
    <citation type="submission" date="2016-09" db="EMBL/GenBank/DDBJ databases">
        <title>Genome sequence of Eubacterium angustum.</title>
        <authorList>
            <person name="Poehlein A."/>
            <person name="Daniel R."/>
        </authorList>
    </citation>
    <scope>NUCLEOTIDE SEQUENCE [LARGE SCALE GENOMIC DNA]</scope>
    <source>
        <strain evidence="18 19">DSM 1989</strain>
    </source>
</reference>
<comment type="catalytic activity">
    <reaction evidence="12 15">
        <text>Couples ATP hydrolysis with the unwinding of duplex DNA by translocating in the 3'-5' direction.</text>
        <dbReference type="EC" id="5.6.2.4"/>
    </reaction>
</comment>
<evidence type="ECO:0000256" key="2">
    <source>
        <dbReference type="ARBA" id="ARBA00017846"/>
    </source>
</evidence>
<evidence type="ECO:0000256" key="4">
    <source>
        <dbReference type="ARBA" id="ARBA00022763"/>
    </source>
</evidence>
<evidence type="ECO:0000256" key="5">
    <source>
        <dbReference type="ARBA" id="ARBA00022801"/>
    </source>
</evidence>
<dbReference type="Pfam" id="PF00270">
    <property type="entry name" value="DEAD"/>
    <property type="match status" value="1"/>
</dbReference>
<dbReference type="NCBIfam" id="TIGR00643">
    <property type="entry name" value="recG"/>
    <property type="match status" value="1"/>
</dbReference>
<dbReference type="SUPFAM" id="SSF52540">
    <property type="entry name" value="P-loop containing nucleoside triphosphate hydrolases"/>
    <property type="match status" value="2"/>
</dbReference>
<keyword evidence="11" id="KW-0413">Isomerase</keyword>
<dbReference type="EC" id="5.6.2.4" evidence="13 15"/>
<dbReference type="CDD" id="cd17992">
    <property type="entry name" value="DEXHc_RecG"/>
    <property type="match status" value="1"/>
</dbReference>
<dbReference type="GO" id="GO:0016887">
    <property type="term" value="F:ATP hydrolysis activity"/>
    <property type="evidence" value="ECO:0007669"/>
    <property type="project" value="RHEA"/>
</dbReference>
<evidence type="ECO:0000256" key="13">
    <source>
        <dbReference type="ARBA" id="ARBA00034808"/>
    </source>
</evidence>
<keyword evidence="7 15" id="KW-0067">ATP-binding</keyword>
<dbReference type="Gene3D" id="2.40.50.140">
    <property type="entry name" value="Nucleic acid-binding proteins"/>
    <property type="match status" value="1"/>
</dbReference>
<organism evidence="18 19">
    <name type="scientific">Andreesenia angusta</name>
    <dbReference type="NCBI Taxonomy" id="39480"/>
    <lineage>
        <taxon>Bacteria</taxon>
        <taxon>Bacillati</taxon>
        <taxon>Bacillota</taxon>
        <taxon>Tissierellia</taxon>
        <taxon>Tissierellales</taxon>
        <taxon>Gottschalkiaceae</taxon>
        <taxon>Andreesenia</taxon>
    </lineage>
</organism>
<dbReference type="OrthoDB" id="9804325at2"/>
<dbReference type="InterPro" id="IPR001650">
    <property type="entry name" value="Helicase_C-like"/>
</dbReference>
<keyword evidence="6 15" id="KW-0347">Helicase</keyword>
<dbReference type="AlphaFoldDB" id="A0A1S1V7S0"/>
<dbReference type="PANTHER" id="PTHR47964:SF1">
    <property type="entry name" value="ATP-DEPENDENT DNA HELICASE HOMOLOG RECG, CHLOROPLASTIC"/>
    <property type="match status" value="1"/>
</dbReference>
<dbReference type="Pfam" id="PF00271">
    <property type="entry name" value="Helicase_C"/>
    <property type="match status" value="1"/>
</dbReference>
<evidence type="ECO:0000256" key="15">
    <source>
        <dbReference type="RuleBase" id="RU363016"/>
    </source>
</evidence>
<dbReference type="EMBL" id="MKIE01000003">
    <property type="protein sequence ID" value="OHW62653.1"/>
    <property type="molecule type" value="Genomic_DNA"/>
</dbReference>
<evidence type="ECO:0000256" key="10">
    <source>
        <dbReference type="ARBA" id="ARBA00023204"/>
    </source>
</evidence>
<dbReference type="InterPro" id="IPR012340">
    <property type="entry name" value="NA-bd_OB-fold"/>
</dbReference>
<evidence type="ECO:0000256" key="9">
    <source>
        <dbReference type="ARBA" id="ARBA00023172"/>
    </source>
</evidence>
<keyword evidence="10 15" id="KW-0234">DNA repair</keyword>
<dbReference type="GO" id="GO:0006281">
    <property type="term" value="P:DNA repair"/>
    <property type="evidence" value="ECO:0007669"/>
    <property type="project" value="UniProtKB-UniRule"/>
</dbReference>
<keyword evidence="8" id="KW-0238">DNA-binding</keyword>
<evidence type="ECO:0000256" key="8">
    <source>
        <dbReference type="ARBA" id="ARBA00023125"/>
    </source>
</evidence>
<dbReference type="InterPro" id="IPR027417">
    <property type="entry name" value="P-loop_NTPase"/>
</dbReference>
<dbReference type="InterPro" id="IPR033454">
    <property type="entry name" value="RecG_wedge"/>
</dbReference>
<keyword evidence="9 15" id="KW-0233">DNA recombination</keyword>
<evidence type="ECO:0000259" key="17">
    <source>
        <dbReference type="PROSITE" id="PS51194"/>
    </source>
</evidence>
<dbReference type="InterPro" id="IPR014001">
    <property type="entry name" value="Helicase_ATP-bd"/>
</dbReference>
<sequence>MYSLEDDILAVKGIGEKKAEKLKKLGISSVEDLINYLPRSYEDRSAISELKSSKEGEKINAVVELLENPRAQRLRGGKAIVKVLATDGTEKVYLSWFNQPYIAREISQGEKLKISGAVKRRGAMKEISNPIYTKNLESCDKVGSIVPVYPLTQGVGNQELAKHTKSVLEELQLEETIPEYIRSSCSLMGRLESLREIHFPKDREKFKRARVSLAFEELIGLQLSLLLLKSRRESLSGCISFSKTGLEEKFLGALPFELTDAQKRVSDEIERDMKRHRQMNRLVQGDVGSGKTVVGALALLRAVGNGYQGAMMAPTEILAKQHFNSLSAMTEKLGVRLGLLVSNMKASEKRELLESVRSGEIDILVGTHAIIEDYLEFRKLGIVITDEQHRFGVSQRAKLSGKGESPDILVMTATPIPRTLALMLYGDLEISIIDGLPPGRKEIKTYARGEEARDKVYGFVRDQLSSGRQAYVVCPLVEDSELMDLKSAESVYEELSIKFGEFRVGLLHGKQKALEKDEIMTAFKAGDIDVLVSTTVIEVGVDVPNSNIMVVENSERFGLSQLHQLRGRVGRGKHQSYCILINCGKGKTSKERASIMEETSDGFVISEKDLELRGPGEFFGIKQHGLPELRIAKLPRDVAILSKVQEVALSIVEEDQELALEKNVLLKSHIEKSFLRDKDIAFN</sequence>
<keyword evidence="19" id="KW-1185">Reference proteome</keyword>
<dbReference type="Proteomes" id="UP000180254">
    <property type="component" value="Unassembled WGS sequence"/>
</dbReference>
<feature type="domain" description="Helicase C-terminal" evidence="17">
    <location>
        <begin position="452"/>
        <end position="611"/>
    </location>
</feature>
<evidence type="ECO:0000256" key="7">
    <source>
        <dbReference type="ARBA" id="ARBA00022840"/>
    </source>
</evidence>
<evidence type="ECO:0000313" key="19">
    <source>
        <dbReference type="Proteomes" id="UP000180254"/>
    </source>
</evidence>
<dbReference type="InterPro" id="IPR045562">
    <property type="entry name" value="RecG_dom3_C"/>
</dbReference>
<gene>
    <name evidence="18" type="primary">recG</name>
    <name evidence="18" type="ORF">EUAN_12170</name>
</gene>
<dbReference type="PROSITE" id="PS51192">
    <property type="entry name" value="HELICASE_ATP_BIND_1"/>
    <property type="match status" value="1"/>
</dbReference>
<feature type="domain" description="Helicase ATP-binding" evidence="16">
    <location>
        <begin position="272"/>
        <end position="433"/>
    </location>
</feature>
<evidence type="ECO:0000256" key="11">
    <source>
        <dbReference type="ARBA" id="ARBA00023235"/>
    </source>
</evidence>
<dbReference type="GO" id="GO:0005524">
    <property type="term" value="F:ATP binding"/>
    <property type="evidence" value="ECO:0007669"/>
    <property type="project" value="UniProtKB-KW"/>
</dbReference>
<dbReference type="SMART" id="SM00487">
    <property type="entry name" value="DEXDc"/>
    <property type="match status" value="1"/>
</dbReference>
<dbReference type="GO" id="GO:0006310">
    <property type="term" value="P:DNA recombination"/>
    <property type="evidence" value="ECO:0007669"/>
    <property type="project" value="UniProtKB-UniRule"/>
</dbReference>
<evidence type="ECO:0000256" key="6">
    <source>
        <dbReference type="ARBA" id="ARBA00022806"/>
    </source>
</evidence>
<evidence type="ECO:0000256" key="12">
    <source>
        <dbReference type="ARBA" id="ARBA00034617"/>
    </source>
</evidence>
<evidence type="ECO:0000313" key="18">
    <source>
        <dbReference type="EMBL" id="OHW62653.1"/>
    </source>
</evidence>
<evidence type="ECO:0000256" key="14">
    <source>
        <dbReference type="ARBA" id="ARBA00048988"/>
    </source>
</evidence>
<dbReference type="GO" id="GO:0003677">
    <property type="term" value="F:DNA binding"/>
    <property type="evidence" value="ECO:0007669"/>
    <property type="project" value="UniProtKB-KW"/>
</dbReference>
<proteinExistence type="inferred from homology"/>
<keyword evidence="4 15" id="KW-0227">DNA damage</keyword>
<dbReference type="PANTHER" id="PTHR47964">
    <property type="entry name" value="ATP-DEPENDENT DNA HELICASE HOMOLOG RECG, CHLOROPLASTIC"/>
    <property type="match status" value="1"/>
</dbReference>
<dbReference type="Gene3D" id="3.40.50.300">
    <property type="entry name" value="P-loop containing nucleotide triphosphate hydrolases"/>
    <property type="match status" value="2"/>
</dbReference>
<dbReference type="STRING" id="39480.EUAN_12170"/>
<dbReference type="NCBIfam" id="NF008165">
    <property type="entry name" value="PRK10917.1-3"/>
    <property type="match status" value="1"/>
</dbReference>
<dbReference type="InterPro" id="IPR047112">
    <property type="entry name" value="RecG/Mfd"/>
</dbReference>
<dbReference type="CDD" id="cd04488">
    <property type="entry name" value="RecG_wedge_OBF"/>
    <property type="match status" value="1"/>
</dbReference>
<comment type="catalytic activity">
    <reaction evidence="14 15">
        <text>ATP + H2O = ADP + phosphate + H(+)</text>
        <dbReference type="Rhea" id="RHEA:13065"/>
        <dbReference type="ChEBI" id="CHEBI:15377"/>
        <dbReference type="ChEBI" id="CHEBI:15378"/>
        <dbReference type="ChEBI" id="CHEBI:30616"/>
        <dbReference type="ChEBI" id="CHEBI:43474"/>
        <dbReference type="ChEBI" id="CHEBI:456216"/>
        <dbReference type="EC" id="5.6.2.4"/>
    </reaction>
</comment>
<comment type="similarity">
    <text evidence="1 15">Belongs to the helicase family. RecG subfamily.</text>
</comment>
<dbReference type="PROSITE" id="PS51194">
    <property type="entry name" value="HELICASE_CTER"/>
    <property type="match status" value="1"/>
</dbReference>
<evidence type="ECO:0000256" key="1">
    <source>
        <dbReference type="ARBA" id="ARBA00007504"/>
    </source>
</evidence>
<dbReference type="InterPro" id="IPR011545">
    <property type="entry name" value="DEAD/DEAH_box_helicase_dom"/>
</dbReference>
<dbReference type="GO" id="GO:0043138">
    <property type="term" value="F:3'-5' DNA helicase activity"/>
    <property type="evidence" value="ECO:0007669"/>
    <property type="project" value="UniProtKB-EC"/>
</dbReference>
<dbReference type="NCBIfam" id="NF008168">
    <property type="entry name" value="PRK10917.2-2"/>
    <property type="match status" value="1"/>
</dbReference>
<accession>A0A1S1V7S0</accession>
<keyword evidence="5 15" id="KW-0378">Hydrolase</keyword>
<dbReference type="SMART" id="SM00490">
    <property type="entry name" value="HELICc"/>
    <property type="match status" value="1"/>
</dbReference>
<dbReference type="RefSeq" id="WP_071062692.1">
    <property type="nucleotide sequence ID" value="NZ_MKIE01000003.1"/>
</dbReference>
<dbReference type="Pfam" id="PF19833">
    <property type="entry name" value="RecG_dom3_C"/>
    <property type="match status" value="1"/>
</dbReference>
<evidence type="ECO:0000256" key="3">
    <source>
        <dbReference type="ARBA" id="ARBA00022741"/>
    </source>
</evidence>
<dbReference type="InterPro" id="IPR004609">
    <property type="entry name" value="ATP-dep_DNA_helicase_RecG"/>
</dbReference>
<protein>
    <recommendedName>
        <fullName evidence="2 15">ATP-dependent DNA helicase RecG</fullName>
        <ecNumber evidence="13 15">5.6.2.4</ecNumber>
    </recommendedName>
</protein>
<comment type="caution">
    <text evidence="18">The sequence shown here is derived from an EMBL/GenBank/DDBJ whole genome shotgun (WGS) entry which is preliminary data.</text>
</comment>
<evidence type="ECO:0000259" key="16">
    <source>
        <dbReference type="PROSITE" id="PS51192"/>
    </source>
</evidence>
<dbReference type="SUPFAM" id="SSF50249">
    <property type="entry name" value="Nucleic acid-binding proteins"/>
    <property type="match status" value="1"/>
</dbReference>
<dbReference type="Pfam" id="PF17191">
    <property type="entry name" value="RecG_wedge"/>
    <property type="match status" value="1"/>
</dbReference>